<accession>A0A9X4GAM0</accession>
<dbReference type="EMBL" id="CP136601">
    <property type="protein sequence ID" value="WOH42098.1"/>
    <property type="molecule type" value="Genomic_DNA"/>
</dbReference>
<name>A0A9X4GAM0_9ENTR</name>
<dbReference type="Proteomes" id="UP001302613">
    <property type="component" value="Chromosome"/>
</dbReference>
<protein>
    <submittedName>
        <fullName evidence="1">Uncharacterized protein</fullName>
    </submittedName>
</protein>
<reference evidence="1" key="2">
    <citation type="submission" date="2023-01" db="EMBL/GenBank/DDBJ databases">
        <authorList>
            <person name="Hamerlinck H."/>
            <person name="Aerssens A."/>
            <person name="Boelens J."/>
            <person name="Messiaen A.-S."/>
            <person name="Vandendriessche S."/>
            <person name="Velghe A."/>
            <person name="Verhasselt B."/>
            <person name="Leroux-Roels I."/>
        </authorList>
    </citation>
    <scope>NUCLEOTIDE SEQUENCE</scope>
    <source>
        <strain evidence="1">UZG-GERCF-220920-Env23</strain>
    </source>
</reference>
<evidence type="ECO:0000313" key="2">
    <source>
        <dbReference type="EMBL" id="MDX7146836.1"/>
    </source>
</evidence>
<reference evidence="2" key="4">
    <citation type="submission" date="2023-11" db="EMBL/GenBank/DDBJ databases">
        <title>Detection of rare carbapenemases in Enterobacterales - comparison of two colorimetric and two CIM-based carbapenemase assays.</title>
        <authorList>
            <person name="Schaffarczyk L."/>
            <person name="Noster J."/>
            <person name="Stelzer Y."/>
            <person name="Sattler J."/>
            <person name="Gatermann S."/>
            <person name="Hamprecht A."/>
        </authorList>
    </citation>
    <scope>NUCLEOTIDE SEQUENCE</scope>
    <source>
        <strain evidence="2">CIM-Carb-133</strain>
    </source>
</reference>
<evidence type="ECO:0000313" key="3">
    <source>
        <dbReference type="EMBL" id="WOH42098.1"/>
    </source>
</evidence>
<dbReference type="AlphaFoldDB" id="A0A9X4GAM0"/>
<dbReference type="Proteomes" id="UP001169985">
    <property type="component" value="Unassembled WGS sequence"/>
</dbReference>
<dbReference type="EMBL" id="JAQIHS010000001">
    <property type="protein sequence ID" value="MDN4366923.1"/>
    <property type="molecule type" value="Genomic_DNA"/>
</dbReference>
<evidence type="ECO:0000313" key="1">
    <source>
        <dbReference type="EMBL" id="MDN4366923.1"/>
    </source>
</evidence>
<evidence type="ECO:0000313" key="4">
    <source>
        <dbReference type="Proteomes" id="UP001169985"/>
    </source>
</evidence>
<evidence type="ECO:0000313" key="5">
    <source>
        <dbReference type="Proteomes" id="UP001302613"/>
    </source>
</evidence>
<sequence length="51" mass="6124">MTGSRRSRRLHLAVRICHEQRTASLRRDADVTHRTPEDQHAVFRFTTYLHH</sequence>
<dbReference type="RefSeq" id="WP_156183252.1">
    <property type="nucleotide sequence ID" value="NZ_CABDXB010000001.1"/>
</dbReference>
<dbReference type="Proteomes" id="UP001271725">
    <property type="component" value="Unassembled WGS sequence"/>
</dbReference>
<organism evidence="1 4">
    <name type="scientific">Citrobacter portucalensis</name>
    <dbReference type="NCBI Taxonomy" id="1639133"/>
    <lineage>
        <taxon>Bacteria</taxon>
        <taxon>Pseudomonadati</taxon>
        <taxon>Pseudomonadota</taxon>
        <taxon>Gammaproteobacteria</taxon>
        <taxon>Enterobacterales</taxon>
        <taxon>Enterobacteriaceae</taxon>
        <taxon>Citrobacter</taxon>
        <taxon>Citrobacter freundii complex</taxon>
    </lineage>
</organism>
<dbReference type="EMBL" id="JAXABJ010000002">
    <property type="protein sequence ID" value="MDX7146836.1"/>
    <property type="molecule type" value="Genomic_DNA"/>
</dbReference>
<keyword evidence="5" id="KW-1185">Reference proteome</keyword>
<reference evidence="3 5" key="3">
    <citation type="submission" date="2023-10" db="EMBL/GenBank/DDBJ databases">
        <title>SFO-1, KPC-2, NDM-1 were first reported in Portuguese citrobacter collected clinically.</title>
        <authorList>
            <person name="Guo K."/>
        </authorList>
    </citation>
    <scope>NUCLEOTIDE SEQUENCE [LARGE SCALE GENOMIC DNA]</scope>
    <source>
        <strain evidence="3 5">L2724hy</strain>
    </source>
</reference>
<reference evidence="1" key="1">
    <citation type="journal article" date="2023" name="Antimicrob Resist Infect Control">
        <title>Sanitary installations and wastewater plumbing as reservoir for the long-term circulation and transmission of carbapenemase producing Citrobacter freundii clones in a hospital setting.</title>
        <authorList>
            <person name="Hamerlinck H."/>
            <person name="Aerssens A."/>
            <person name="Boelens J."/>
            <person name="Dehaene A."/>
            <person name="McMahon M."/>
            <person name="Messiaen A.S."/>
            <person name="Vandendriessche S."/>
            <person name="Velghe A."/>
            <person name="Leroux-Roels I."/>
            <person name="Verhasselt B."/>
        </authorList>
    </citation>
    <scope>NUCLEOTIDE SEQUENCE</scope>
    <source>
        <strain evidence="1">UZG-GERCF-220920-Env23</strain>
    </source>
</reference>
<proteinExistence type="predicted"/>
<gene>
    <name evidence="1" type="ORF">PEY55_01315</name>
    <name evidence="3" type="ORF">RY846_15860</name>
    <name evidence="2" type="ORF">SJ265_03400</name>
</gene>